<organism evidence="5 6">
    <name type="scientific">Mucilaginibacter arboris</name>
    <dbReference type="NCBI Taxonomy" id="2682090"/>
    <lineage>
        <taxon>Bacteria</taxon>
        <taxon>Pseudomonadati</taxon>
        <taxon>Bacteroidota</taxon>
        <taxon>Sphingobacteriia</taxon>
        <taxon>Sphingobacteriales</taxon>
        <taxon>Sphingobacteriaceae</taxon>
        <taxon>Mucilaginibacter</taxon>
    </lineage>
</organism>
<dbReference type="Gene3D" id="1.10.287.1120">
    <property type="entry name" value="Bipartite methylase S protein"/>
    <property type="match status" value="2"/>
</dbReference>
<evidence type="ECO:0000313" key="6">
    <source>
        <dbReference type="Proteomes" id="UP000462014"/>
    </source>
</evidence>
<reference evidence="5 6" key="1">
    <citation type="submission" date="2019-12" db="EMBL/GenBank/DDBJ databases">
        <title>Mucilaginibacter sp. HMF7410 genome sequencing and assembly.</title>
        <authorList>
            <person name="Kang H."/>
            <person name="Cha I."/>
            <person name="Kim H."/>
            <person name="Joh K."/>
        </authorList>
    </citation>
    <scope>NUCLEOTIDE SEQUENCE [LARGE SCALE GENOMIC DNA]</scope>
    <source>
        <strain evidence="5 6">HMF7410</strain>
    </source>
</reference>
<dbReference type="PANTHER" id="PTHR30408:SF12">
    <property type="entry name" value="TYPE I RESTRICTION ENZYME MJAVIII SPECIFICITY SUBUNIT"/>
    <property type="match status" value="1"/>
</dbReference>
<dbReference type="InterPro" id="IPR000055">
    <property type="entry name" value="Restrct_endonuc_typeI_TRD"/>
</dbReference>
<protein>
    <recommendedName>
        <fullName evidence="4">Type I restriction modification DNA specificity domain-containing protein</fullName>
    </recommendedName>
</protein>
<keyword evidence="6" id="KW-1185">Reference proteome</keyword>
<comment type="similarity">
    <text evidence="1">Belongs to the type-I restriction system S methylase family.</text>
</comment>
<evidence type="ECO:0000256" key="2">
    <source>
        <dbReference type="ARBA" id="ARBA00022747"/>
    </source>
</evidence>
<feature type="domain" description="Type I restriction modification DNA specificity" evidence="4">
    <location>
        <begin position="226"/>
        <end position="395"/>
    </location>
</feature>
<dbReference type="SUPFAM" id="SSF116734">
    <property type="entry name" value="DNA methylase specificity domain"/>
    <property type="match status" value="2"/>
</dbReference>
<sequence>MMVTENTDLALEPVLRFPEFEGEWEQKKLGEITQYVDYRGKTPQKSEQGVFLVTAKNIKQGYIDYEVSREFILLKDYENVMRRGKPLIGDVLITTEAPLGNVASIDIEGIALAQRVIKLRGKENILQNGFLKFRLISPQFQKPLDDKSSGTTAKGIKGSELHKMAISFPTLPEQKRIASFFTVLDQKLNQLKQKKNLLAQYKKGVRQQLFSQKLRFKDDEGNEFPDWEEKKLNQITEIFDGTHQTPTYLPIGIPFYSVEHVTANNFENTKFISIDVFEKENKRVKLEKGDILMTRIGDIGTARLIDWDVKASFYVSLALIKQSSEFYSAYLNHYISTKDFQNELWQRTIHVAFPKKINLGEIGNCIVMLPVIAEQTKIANFLSAIDEKINQTQIQIKKTEQYKKGLMQKMFC</sequence>
<dbReference type="GO" id="GO:0003677">
    <property type="term" value="F:DNA binding"/>
    <property type="evidence" value="ECO:0007669"/>
    <property type="project" value="UniProtKB-KW"/>
</dbReference>
<proteinExistence type="inferred from homology"/>
<dbReference type="CDD" id="cd17246">
    <property type="entry name" value="RMtype1_S_SonII-TRD2-CR2_like"/>
    <property type="match status" value="1"/>
</dbReference>
<gene>
    <name evidence="5" type="ORF">GO621_15815</name>
</gene>
<evidence type="ECO:0000256" key="1">
    <source>
        <dbReference type="ARBA" id="ARBA00010923"/>
    </source>
</evidence>
<dbReference type="EMBL" id="WPIK01000016">
    <property type="protein sequence ID" value="MVN22993.1"/>
    <property type="molecule type" value="Genomic_DNA"/>
</dbReference>
<dbReference type="Gene3D" id="3.90.220.20">
    <property type="entry name" value="DNA methylase specificity domains"/>
    <property type="match status" value="3"/>
</dbReference>
<feature type="domain" description="Type I restriction modification DNA specificity" evidence="4">
    <location>
        <begin position="23"/>
        <end position="196"/>
    </location>
</feature>
<dbReference type="InterPro" id="IPR044946">
    <property type="entry name" value="Restrct_endonuc_typeI_TRD_sf"/>
</dbReference>
<dbReference type="InterPro" id="IPR052021">
    <property type="entry name" value="Type-I_RS_S_subunit"/>
</dbReference>
<keyword evidence="2" id="KW-0680">Restriction system</keyword>
<evidence type="ECO:0000313" key="5">
    <source>
        <dbReference type="EMBL" id="MVN22993.1"/>
    </source>
</evidence>
<name>A0A7K1T0B6_9SPHI</name>
<dbReference type="Proteomes" id="UP000462014">
    <property type="component" value="Unassembled WGS sequence"/>
</dbReference>
<accession>A0A7K1T0B6</accession>
<dbReference type="PANTHER" id="PTHR30408">
    <property type="entry name" value="TYPE-1 RESTRICTION ENZYME ECOKI SPECIFICITY PROTEIN"/>
    <property type="match status" value="1"/>
</dbReference>
<dbReference type="GO" id="GO:0009307">
    <property type="term" value="P:DNA restriction-modification system"/>
    <property type="evidence" value="ECO:0007669"/>
    <property type="project" value="UniProtKB-KW"/>
</dbReference>
<evidence type="ECO:0000259" key="4">
    <source>
        <dbReference type="Pfam" id="PF01420"/>
    </source>
</evidence>
<comment type="caution">
    <text evidence="5">The sequence shown here is derived from an EMBL/GenBank/DDBJ whole genome shotgun (WGS) entry which is preliminary data.</text>
</comment>
<dbReference type="AlphaFoldDB" id="A0A7K1T0B6"/>
<dbReference type="Pfam" id="PF01420">
    <property type="entry name" value="Methylase_S"/>
    <property type="match status" value="2"/>
</dbReference>
<evidence type="ECO:0000256" key="3">
    <source>
        <dbReference type="ARBA" id="ARBA00023125"/>
    </source>
</evidence>
<keyword evidence="3" id="KW-0238">DNA-binding</keyword>
<dbReference type="RefSeq" id="WP_157568789.1">
    <property type="nucleotide sequence ID" value="NZ_WPIK01000016.1"/>
</dbReference>